<dbReference type="InterPro" id="IPR036390">
    <property type="entry name" value="WH_DNA-bd_sf"/>
</dbReference>
<dbReference type="Gene3D" id="3.40.190.290">
    <property type="match status" value="1"/>
</dbReference>
<dbReference type="GO" id="GO:0005829">
    <property type="term" value="C:cytosol"/>
    <property type="evidence" value="ECO:0007669"/>
    <property type="project" value="TreeGrafter"/>
</dbReference>
<dbReference type="AlphaFoldDB" id="A0A7T2S9J1"/>
<reference evidence="6 7" key="1">
    <citation type="submission" date="2020-12" db="EMBL/GenBank/DDBJ databases">
        <title>FDA dAtabase for Regulatory Grade micrObial Sequences (FDA-ARGOS): Supporting development and validation of Infectious Disease Dx tests.</title>
        <authorList>
            <person name="Sproer C."/>
            <person name="Gronow S."/>
            <person name="Severitt S."/>
            <person name="Schroder I."/>
            <person name="Tallon L."/>
            <person name="Sadzewicz L."/>
            <person name="Zhao X."/>
            <person name="Boylan J."/>
            <person name="Ott S."/>
            <person name="Bowen H."/>
            <person name="Vavikolanu K."/>
            <person name="Mehta A."/>
            <person name="Aluvathingal J."/>
            <person name="Nadendla S."/>
            <person name="Lowell S."/>
            <person name="Myers T."/>
            <person name="Yan Y."/>
            <person name="Sichtig H."/>
        </authorList>
    </citation>
    <scope>NUCLEOTIDE SEQUENCE [LARGE SCALE GENOMIC DNA]</scope>
    <source>
        <strain evidence="6 7">FDAARGOS_909</strain>
    </source>
</reference>
<dbReference type="GO" id="GO:0003677">
    <property type="term" value="F:DNA binding"/>
    <property type="evidence" value="ECO:0007669"/>
    <property type="project" value="UniProtKB-KW"/>
</dbReference>
<evidence type="ECO:0000313" key="7">
    <source>
        <dbReference type="Proteomes" id="UP000594778"/>
    </source>
</evidence>
<accession>A0A7T2S9J1</accession>
<keyword evidence="4" id="KW-0804">Transcription</keyword>
<dbReference type="Proteomes" id="UP000594778">
    <property type="component" value="Chromosome"/>
</dbReference>
<dbReference type="Pfam" id="PF00126">
    <property type="entry name" value="HTH_1"/>
    <property type="match status" value="1"/>
</dbReference>
<dbReference type="PANTHER" id="PTHR30419:SF8">
    <property type="entry name" value="NITROGEN ASSIMILATION TRANSCRIPTIONAL ACTIVATOR-RELATED"/>
    <property type="match status" value="1"/>
</dbReference>
<evidence type="ECO:0000256" key="2">
    <source>
        <dbReference type="ARBA" id="ARBA00023015"/>
    </source>
</evidence>
<keyword evidence="3" id="KW-0238">DNA-binding</keyword>
<dbReference type="RefSeq" id="WP_183020355.1">
    <property type="nucleotide sequence ID" value="NZ_CP065668.1"/>
</dbReference>
<evidence type="ECO:0000256" key="3">
    <source>
        <dbReference type="ARBA" id="ARBA00023125"/>
    </source>
</evidence>
<dbReference type="InterPro" id="IPR000847">
    <property type="entry name" value="LysR_HTH_N"/>
</dbReference>
<dbReference type="SUPFAM" id="SSF46785">
    <property type="entry name" value="Winged helix' DNA-binding domain"/>
    <property type="match status" value="1"/>
</dbReference>
<gene>
    <name evidence="6" type="ORF">I6G66_10675</name>
</gene>
<dbReference type="InterPro" id="IPR036388">
    <property type="entry name" value="WH-like_DNA-bd_sf"/>
</dbReference>
<comment type="similarity">
    <text evidence="1">Belongs to the LysR transcriptional regulatory family.</text>
</comment>
<feature type="domain" description="HTH lysR-type" evidence="5">
    <location>
        <begin position="25"/>
        <end position="82"/>
    </location>
</feature>
<protein>
    <submittedName>
        <fullName evidence="6">LysR family transcriptional regulator</fullName>
    </submittedName>
</protein>
<dbReference type="SUPFAM" id="SSF53850">
    <property type="entry name" value="Periplasmic binding protein-like II"/>
    <property type="match status" value="1"/>
</dbReference>
<evidence type="ECO:0000256" key="4">
    <source>
        <dbReference type="ARBA" id="ARBA00023163"/>
    </source>
</evidence>
<proteinExistence type="inferred from homology"/>
<evidence type="ECO:0000259" key="5">
    <source>
        <dbReference type="PROSITE" id="PS50931"/>
    </source>
</evidence>
<dbReference type="PANTHER" id="PTHR30419">
    <property type="entry name" value="HTH-TYPE TRANSCRIPTIONAL REGULATOR YBHD"/>
    <property type="match status" value="1"/>
</dbReference>
<dbReference type="Gene3D" id="1.10.10.10">
    <property type="entry name" value="Winged helix-like DNA-binding domain superfamily/Winged helix DNA-binding domain"/>
    <property type="match status" value="1"/>
</dbReference>
<dbReference type="Pfam" id="PF03466">
    <property type="entry name" value="LysR_substrate"/>
    <property type="match status" value="1"/>
</dbReference>
<dbReference type="InterPro" id="IPR050950">
    <property type="entry name" value="HTH-type_LysR_regulators"/>
</dbReference>
<evidence type="ECO:0000256" key="1">
    <source>
        <dbReference type="ARBA" id="ARBA00009437"/>
    </source>
</evidence>
<name>A0A7T2S9J1_DELAC</name>
<organism evidence="6 7">
    <name type="scientific">Delftia acidovorans</name>
    <name type="common">Pseudomonas acidovorans</name>
    <name type="synonym">Comamonas acidovorans</name>
    <dbReference type="NCBI Taxonomy" id="80866"/>
    <lineage>
        <taxon>Bacteria</taxon>
        <taxon>Pseudomonadati</taxon>
        <taxon>Pseudomonadota</taxon>
        <taxon>Betaproteobacteria</taxon>
        <taxon>Burkholderiales</taxon>
        <taxon>Comamonadaceae</taxon>
        <taxon>Delftia</taxon>
    </lineage>
</organism>
<dbReference type="EMBL" id="CP065668">
    <property type="protein sequence ID" value="QPS11451.1"/>
    <property type="molecule type" value="Genomic_DNA"/>
</dbReference>
<dbReference type="GO" id="GO:0003700">
    <property type="term" value="F:DNA-binding transcription factor activity"/>
    <property type="evidence" value="ECO:0007669"/>
    <property type="project" value="InterPro"/>
</dbReference>
<keyword evidence="2" id="KW-0805">Transcription regulation</keyword>
<evidence type="ECO:0000313" key="6">
    <source>
        <dbReference type="EMBL" id="QPS11451.1"/>
    </source>
</evidence>
<dbReference type="InterPro" id="IPR005119">
    <property type="entry name" value="LysR_subst-bd"/>
</dbReference>
<sequence>MPEAQPETVIASTAAQLSHRMATRLKMKHLLLLRAISEQGTLTRVAERMATSQPAVTQALAELESLFGAPLFVRSGRGMEPTELGTLVLARARGMLADLDHWAKDIEAVGQQRAAHLQVGVIPFLPARMLADAIGRTRPQGRRITVTLHEDTSDRLLHKLRVHELDCVIGRASAVLDMTGIRHSVLYEQEPRLIAHRSLATRLGRRPLQWAELTGLDWVLGQRRTPMREQITDFFLRAGVEPPPPFVETLSAKVIGELVAANERAVSIVPADIAEELVRIAGVGIVRHRFGWTLPPITLFERKAGGQYEEQRLFAQALKEVCAG</sequence>
<dbReference type="PROSITE" id="PS50931">
    <property type="entry name" value="HTH_LYSR"/>
    <property type="match status" value="1"/>
</dbReference>
<dbReference type="PRINTS" id="PR00039">
    <property type="entry name" value="HTHLYSR"/>
</dbReference>